<dbReference type="AlphaFoldDB" id="A0A317WLW0"/>
<keyword evidence="2" id="KW-1185">Reference proteome</keyword>
<dbReference type="EMBL" id="MSFL01000006">
    <property type="protein sequence ID" value="PWY87454.1"/>
    <property type="molecule type" value="Genomic_DNA"/>
</dbReference>
<dbReference type="GeneID" id="37068690"/>
<proteinExistence type="predicted"/>
<gene>
    <name evidence="1" type="ORF">BO70DRAFT_394345</name>
</gene>
<protein>
    <submittedName>
        <fullName evidence="1">Uncharacterized protein</fullName>
    </submittedName>
</protein>
<evidence type="ECO:0000313" key="1">
    <source>
        <dbReference type="EMBL" id="PWY87454.1"/>
    </source>
</evidence>
<accession>A0A317WLW0</accession>
<organism evidence="1 2">
    <name type="scientific">Aspergillus heteromorphus CBS 117.55</name>
    <dbReference type="NCBI Taxonomy" id="1448321"/>
    <lineage>
        <taxon>Eukaryota</taxon>
        <taxon>Fungi</taxon>
        <taxon>Dikarya</taxon>
        <taxon>Ascomycota</taxon>
        <taxon>Pezizomycotina</taxon>
        <taxon>Eurotiomycetes</taxon>
        <taxon>Eurotiomycetidae</taxon>
        <taxon>Eurotiales</taxon>
        <taxon>Aspergillaceae</taxon>
        <taxon>Aspergillus</taxon>
        <taxon>Aspergillus subgen. Circumdati</taxon>
    </lineage>
</organism>
<dbReference type="RefSeq" id="XP_025401337.1">
    <property type="nucleotide sequence ID" value="XM_025546453.1"/>
</dbReference>
<reference evidence="1 2" key="1">
    <citation type="submission" date="2016-12" db="EMBL/GenBank/DDBJ databases">
        <title>The genomes of Aspergillus section Nigri reveals drivers in fungal speciation.</title>
        <authorList>
            <consortium name="DOE Joint Genome Institute"/>
            <person name="Vesth T.C."/>
            <person name="Nybo J."/>
            <person name="Theobald S."/>
            <person name="Brandl J."/>
            <person name="Frisvad J.C."/>
            <person name="Nielsen K.F."/>
            <person name="Lyhne E.K."/>
            <person name="Kogle M.E."/>
            <person name="Kuo A."/>
            <person name="Riley R."/>
            <person name="Clum A."/>
            <person name="Nolan M."/>
            <person name="Lipzen A."/>
            <person name="Salamov A."/>
            <person name="Henrissat B."/>
            <person name="Wiebenga A."/>
            <person name="De Vries R.P."/>
            <person name="Grigoriev I.V."/>
            <person name="Mortensen U.H."/>
            <person name="Andersen M.R."/>
            <person name="Baker S.E."/>
        </authorList>
    </citation>
    <scope>NUCLEOTIDE SEQUENCE [LARGE SCALE GENOMIC DNA]</scope>
    <source>
        <strain evidence="1 2">CBS 117.55</strain>
    </source>
</reference>
<sequence length="148" mass="15925">MVEADVNTVTLCGQYDLTAGAFTTFVITANSSMGDLANTAKEVLRTIEGKDGCGNQEILLGQMETISKHASTGETVGHDAEGLHSLRITVIPTSVVGVLMILPFQYNRLEPREADVTISTQDFVDILDTVEALRNAEEPVKESEKGVL</sequence>
<dbReference type="VEuPathDB" id="FungiDB:BO70DRAFT_394345"/>
<evidence type="ECO:0000313" key="2">
    <source>
        <dbReference type="Proteomes" id="UP000247233"/>
    </source>
</evidence>
<dbReference type="Proteomes" id="UP000247233">
    <property type="component" value="Unassembled WGS sequence"/>
</dbReference>
<name>A0A317WLW0_9EURO</name>
<comment type="caution">
    <text evidence="1">The sequence shown here is derived from an EMBL/GenBank/DDBJ whole genome shotgun (WGS) entry which is preliminary data.</text>
</comment>